<evidence type="ECO:0000256" key="1">
    <source>
        <dbReference type="SAM" id="MobiDB-lite"/>
    </source>
</evidence>
<name>A0A132PFC0_9MYCO</name>
<keyword evidence="2" id="KW-0732">Signal</keyword>
<dbReference type="AlphaFoldDB" id="A0A132PFC0"/>
<gene>
    <name evidence="3" type="ORF">AFM11_26915</name>
</gene>
<sequence>MRLPLALTAAAITVAAAVNATACARANPEPPPPGPAQTTPPQAGSACPDAFDEAMTRAQQILFRCNNGIWEQFHDPYPSSDRWLTTGPELVVHGQGRRNPEVKGGSWTGTPQTTGARCGAELVDVVAAGETSAPETLSAEPGQTLTFDISDHMFTVTLSGYCLWQRS</sequence>
<keyword evidence="4" id="KW-1185">Reference proteome</keyword>
<proteinExistence type="predicted"/>
<accession>A0A132PFC0</accession>
<organism evidence="3 4">
    <name type="scientific">Mycolicibacterium wolinskyi</name>
    <dbReference type="NCBI Taxonomy" id="59750"/>
    <lineage>
        <taxon>Bacteria</taxon>
        <taxon>Bacillati</taxon>
        <taxon>Actinomycetota</taxon>
        <taxon>Actinomycetes</taxon>
        <taxon>Mycobacteriales</taxon>
        <taxon>Mycobacteriaceae</taxon>
        <taxon>Mycolicibacterium</taxon>
    </lineage>
</organism>
<dbReference type="EMBL" id="LGTW01000022">
    <property type="protein sequence ID" value="KWX21021.1"/>
    <property type="molecule type" value="Genomic_DNA"/>
</dbReference>
<evidence type="ECO:0000256" key="2">
    <source>
        <dbReference type="SAM" id="SignalP"/>
    </source>
</evidence>
<evidence type="ECO:0008006" key="5">
    <source>
        <dbReference type="Google" id="ProtNLM"/>
    </source>
</evidence>
<reference evidence="3 4" key="1">
    <citation type="submission" date="2015-07" db="EMBL/GenBank/DDBJ databases">
        <title>A draft genome sequence of Mycobacterium wolinskyi.</title>
        <authorList>
            <person name="de Man T.J."/>
            <person name="Perry K.A."/>
            <person name="Coulliette A.D."/>
            <person name="Jensen B."/>
            <person name="Toney N.C."/>
            <person name="Limbago B.M."/>
            <person name="Noble-Wang J."/>
        </authorList>
    </citation>
    <scope>NUCLEOTIDE SEQUENCE [LARGE SCALE GENOMIC DNA]</scope>
    <source>
        <strain evidence="3 4">CDC_01</strain>
    </source>
</reference>
<evidence type="ECO:0000313" key="3">
    <source>
        <dbReference type="EMBL" id="KWX21021.1"/>
    </source>
</evidence>
<feature type="signal peptide" evidence="2">
    <location>
        <begin position="1"/>
        <end position="20"/>
    </location>
</feature>
<feature type="chain" id="PRO_5039426752" description="Lipoprotein LprB" evidence="2">
    <location>
        <begin position="21"/>
        <end position="167"/>
    </location>
</feature>
<dbReference type="PATRIC" id="fig|59750.3.peg.3257"/>
<dbReference type="Proteomes" id="UP000070612">
    <property type="component" value="Unassembled WGS sequence"/>
</dbReference>
<comment type="caution">
    <text evidence="3">The sequence shown here is derived from an EMBL/GenBank/DDBJ whole genome shotgun (WGS) entry which is preliminary data.</text>
</comment>
<dbReference type="STRING" id="59750.AWC31_06765"/>
<protein>
    <recommendedName>
        <fullName evidence="5">Lipoprotein LprB</fullName>
    </recommendedName>
</protein>
<dbReference type="RefSeq" id="WP_067855216.1">
    <property type="nucleotide sequence ID" value="NZ_LGTW01000022.1"/>
</dbReference>
<evidence type="ECO:0000313" key="4">
    <source>
        <dbReference type="Proteomes" id="UP000070612"/>
    </source>
</evidence>
<feature type="region of interest" description="Disordered" evidence="1">
    <location>
        <begin position="25"/>
        <end position="47"/>
    </location>
</feature>